<evidence type="ECO:0000256" key="9">
    <source>
        <dbReference type="ARBA" id="ARBA00023098"/>
    </source>
</evidence>
<dbReference type="EMBL" id="LT629695">
    <property type="protein sequence ID" value="SDH40175.1"/>
    <property type="molecule type" value="Genomic_DNA"/>
</dbReference>
<evidence type="ECO:0000256" key="8">
    <source>
        <dbReference type="ARBA" id="ARBA00023002"/>
    </source>
</evidence>
<feature type="domain" description="Acyl-CoA oxidase C-alpha1" evidence="13">
    <location>
        <begin position="304"/>
        <end position="463"/>
    </location>
</feature>
<reference evidence="15" key="1">
    <citation type="submission" date="2016-10" db="EMBL/GenBank/DDBJ databases">
        <authorList>
            <person name="Varghese N."/>
            <person name="Submissions S."/>
        </authorList>
    </citation>
    <scope>NUCLEOTIDE SEQUENCE [LARGE SCALE GENOMIC DNA]</scope>
    <source>
        <strain evidence="15">DSM 22002</strain>
    </source>
</reference>
<keyword evidence="6" id="KW-0274">FAD</keyword>
<evidence type="ECO:0000313" key="15">
    <source>
        <dbReference type="Proteomes" id="UP000198822"/>
    </source>
</evidence>
<feature type="region of interest" description="Disordered" evidence="11">
    <location>
        <begin position="1"/>
        <end position="22"/>
    </location>
</feature>
<keyword evidence="10" id="KW-0576">Peroxisome</keyword>
<proteinExistence type="inferred from homology"/>
<evidence type="ECO:0000313" key="14">
    <source>
        <dbReference type="EMBL" id="SDH40175.1"/>
    </source>
</evidence>
<dbReference type="PANTHER" id="PTHR10909">
    <property type="entry name" value="ELECTRON TRANSPORT OXIDOREDUCTASE"/>
    <property type="match status" value="1"/>
</dbReference>
<dbReference type="InterPro" id="IPR037069">
    <property type="entry name" value="AcylCoA_DH/ox_N_sf"/>
</dbReference>
<organism evidence="14 15">
    <name type="scientific">Agrococcus jejuensis</name>
    <dbReference type="NCBI Taxonomy" id="399736"/>
    <lineage>
        <taxon>Bacteria</taxon>
        <taxon>Bacillati</taxon>
        <taxon>Actinomycetota</taxon>
        <taxon>Actinomycetes</taxon>
        <taxon>Micrococcales</taxon>
        <taxon>Microbacteriaceae</taxon>
        <taxon>Agrococcus</taxon>
    </lineage>
</organism>
<evidence type="ECO:0000256" key="7">
    <source>
        <dbReference type="ARBA" id="ARBA00022832"/>
    </source>
</evidence>
<dbReference type="FunFam" id="1.20.140.10:FF:000010">
    <property type="entry name" value="Acyl-coenzyme A oxidase"/>
    <property type="match status" value="1"/>
</dbReference>
<evidence type="ECO:0000256" key="4">
    <source>
        <dbReference type="ARBA" id="ARBA00012870"/>
    </source>
</evidence>
<dbReference type="STRING" id="399736.SAMN04489720_1159"/>
<evidence type="ECO:0000259" key="12">
    <source>
        <dbReference type="Pfam" id="PF01756"/>
    </source>
</evidence>
<dbReference type="InterPro" id="IPR036250">
    <property type="entry name" value="AcylCo_DH-like_C"/>
</dbReference>
<keyword evidence="15" id="KW-1185">Reference proteome</keyword>
<dbReference type="GO" id="GO:0003997">
    <property type="term" value="F:acyl-CoA oxidase activity"/>
    <property type="evidence" value="ECO:0007669"/>
    <property type="project" value="UniProtKB-EC"/>
</dbReference>
<comment type="cofactor">
    <cofactor evidence="1">
        <name>FAD</name>
        <dbReference type="ChEBI" id="CHEBI:57692"/>
    </cofactor>
</comment>
<sequence length="695" mass="75683">MVDTLSASEPLEADEVHTPLDLEPKPRTAAIDVDWLGRDLLGTWAERRLAARAKAANPDYQRIPNQTMAEHRARTFGQLQLLVDDGAVLVAFPKELGGGDDHGGNIAGFEELVLADPSLQIKSGVQYGLFGAAVLHLGTTYHHETFLPPIMRFDVPGAFAMTETGHGSDVASIGTTATYDVGAEEFVIHTPFRGAWKDYLGNAAVDGIAAVVFAKLVTQGVDHGVHAFYVDIRDPETGEFLPGIGGEDDGFKGGLNGIDNGRLHFDHVRVPRLNLLNRYGDVAADGTYSSPIESPGRRFFTMLGTLVQGRVSLDGASAVASKAALAIAIRYGSERRQFNAASDVEEEVLLDYRRHQKRLFTRVAETYAMSYAHERLLTEFDGVFSGRTDTPEAREDLETLAAGLKSLSTWAALDTLQEAREACGGAGFLAENRLTLLRADMDIYATFEGDNTVLLQLVGKRLLGDFAKQFRGASAAHLAQFAAKEFAGRAAAQVGLHQVAQDVRDLGQPAPASRALRTTAVQRELLTDRVETMVAEIAGRLRHVPRGDAAKTAKAFNNVQNELIEAARAWAELQQWKALTEAVERMTGETARVMTWVRDLFALTLLERHLAWYLANGRLSGTRAKVVTSTIERLLVKIRPHALDLVAAFGLEDEHLRAPIASGAEGLRQAEAMAYYEEQRAAGTLPTPEKQAKRG</sequence>
<dbReference type="AlphaFoldDB" id="A0A1G8C479"/>
<dbReference type="GO" id="GO:0055088">
    <property type="term" value="P:lipid homeostasis"/>
    <property type="evidence" value="ECO:0007669"/>
    <property type="project" value="TreeGrafter"/>
</dbReference>
<dbReference type="FunFam" id="1.20.140.10:FF:000007">
    <property type="entry name" value="Acyl-coenzyme A oxidase"/>
    <property type="match status" value="1"/>
</dbReference>
<evidence type="ECO:0000259" key="13">
    <source>
        <dbReference type="Pfam" id="PF22924"/>
    </source>
</evidence>
<protein>
    <recommendedName>
        <fullName evidence="4">acyl-CoA oxidase</fullName>
        <ecNumber evidence="4">1.3.3.6</ecNumber>
    </recommendedName>
</protein>
<dbReference type="SUPFAM" id="SSF56645">
    <property type="entry name" value="Acyl-CoA dehydrogenase NM domain-like"/>
    <property type="match status" value="1"/>
</dbReference>
<evidence type="ECO:0000256" key="10">
    <source>
        <dbReference type="ARBA" id="ARBA00023140"/>
    </source>
</evidence>
<dbReference type="InterPro" id="IPR055060">
    <property type="entry name" value="ACOX_C_alpha1"/>
</dbReference>
<comment type="similarity">
    <text evidence="3">Belongs to the acyl-CoA oxidase family.</text>
</comment>
<evidence type="ECO:0000256" key="5">
    <source>
        <dbReference type="ARBA" id="ARBA00022630"/>
    </source>
</evidence>
<gene>
    <name evidence="14" type="ORF">SAMN04489720_1159</name>
</gene>
<dbReference type="PIRSF" id="PIRSF000168">
    <property type="entry name" value="Acyl-CoA_oxidase"/>
    <property type="match status" value="1"/>
</dbReference>
<dbReference type="SUPFAM" id="SSF47203">
    <property type="entry name" value="Acyl-CoA dehydrogenase C-terminal domain-like"/>
    <property type="match status" value="2"/>
</dbReference>
<keyword evidence="9" id="KW-0443">Lipid metabolism</keyword>
<dbReference type="InterPro" id="IPR046373">
    <property type="entry name" value="Acyl-CoA_Oxase/DH_mid-dom_sf"/>
</dbReference>
<dbReference type="Proteomes" id="UP000198822">
    <property type="component" value="Chromosome I"/>
</dbReference>
<keyword evidence="8" id="KW-0560">Oxidoreductase</keyword>
<dbReference type="EC" id="1.3.3.6" evidence="4"/>
<evidence type="ECO:0000256" key="1">
    <source>
        <dbReference type="ARBA" id="ARBA00001974"/>
    </source>
</evidence>
<accession>A0A1G8C479</accession>
<dbReference type="Gene3D" id="1.20.140.10">
    <property type="entry name" value="Butyryl-CoA Dehydrogenase, subunit A, domain 3"/>
    <property type="match status" value="2"/>
</dbReference>
<comment type="subcellular location">
    <subcellularLocation>
        <location evidence="2">Peroxisome</location>
    </subcellularLocation>
</comment>
<dbReference type="InterPro" id="IPR002655">
    <property type="entry name" value="Acyl-CoA_oxidase_C"/>
</dbReference>
<dbReference type="InterPro" id="IPR012258">
    <property type="entry name" value="Acyl-CoA_oxidase"/>
</dbReference>
<keyword evidence="7" id="KW-0276">Fatty acid metabolism</keyword>
<keyword evidence="5" id="KW-0285">Flavoprotein</keyword>
<name>A0A1G8C479_9MICO</name>
<evidence type="ECO:0000256" key="2">
    <source>
        <dbReference type="ARBA" id="ARBA00004275"/>
    </source>
</evidence>
<dbReference type="Pfam" id="PF22924">
    <property type="entry name" value="ACOX_C_alpha1"/>
    <property type="match status" value="1"/>
</dbReference>
<dbReference type="InterPro" id="IPR009100">
    <property type="entry name" value="AcylCoA_DH/oxidase_NM_dom_sf"/>
</dbReference>
<dbReference type="FunFam" id="2.40.110.10:FF:000005">
    <property type="entry name" value="Acyl-coenzyme A oxidase"/>
    <property type="match status" value="1"/>
</dbReference>
<dbReference type="Gene3D" id="2.40.110.10">
    <property type="entry name" value="Butyryl-CoA Dehydrogenase, subunit A, domain 2"/>
    <property type="match status" value="1"/>
</dbReference>
<dbReference type="Gene3D" id="1.10.540.10">
    <property type="entry name" value="Acyl-CoA dehydrogenase/oxidase, N-terminal domain"/>
    <property type="match status" value="1"/>
</dbReference>
<feature type="domain" description="Acyl-CoA oxidase C-terminal" evidence="12">
    <location>
        <begin position="535"/>
        <end position="661"/>
    </location>
</feature>
<dbReference type="GO" id="GO:0033540">
    <property type="term" value="P:fatty acid beta-oxidation using acyl-CoA oxidase"/>
    <property type="evidence" value="ECO:0007669"/>
    <property type="project" value="TreeGrafter"/>
</dbReference>
<dbReference type="GO" id="GO:0071949">
    <property type="term" value="F:FAD binding"/>
    <property type="evidence" value="ECO:0007669"/>
    <property type="project" value="InterPro"/>
</dbReference>
<dbReference type="Pfam" id="PF01756">
    <property type="entry name" value="ACOX"/>
    <property type="match status" value="1"/>
</dbReference>
<evidence type="ECO:0000256" key="6">
    <source>
        <dbReference type="ARBA" id="ARBA00022827"/>
    </source>
</evidence>
<evidence type="ECO:0000256" key="3">
    <source>
        <dbReference type="ARBA" id="ARBA00006288"/>
    </source>
</evidence>
<evidence type="ECO:0000256" key="11">
    <source>
        <dbReference type="SAM" id="MobiDB-lite"/>
    </source>
</evidence>
<dbReference type="GO" id="GO:0005504">
    <property type="term" value="F:fatty acid binding"/>
    <property type="evidence" value="ECO:0007669"/>
    <property type="project" value="TreeGrafter"/>
</dbReference>